<organism evidence="2 3">
    <name type="scientific">Halosolutus amylolyticus</name>
    <dbReference type="NCBI Taxonomy" id="2932267"/>
    <lineage>
        <taxon>Archaea</taxon>
        <taxon>Methanobacteriati</taxon>
        <taxon>Methanobacteriota</taxon>
        <taxon>Stenosarchaea group</taxon>
        <taxon>Halobacteria</taxon>
        <taxon>Halobacteriales</taxon>
        <taxon>Natrialbaceae</taxon>
        <taxon>Halosolutus</taxon>
    </lineage>
</organism>
<dbReference type="EMBL" id="JBHSFA010000007">
    <property type="protein sequence ID" value="MFC4543308.1"/>
    <property type="molecule type" value="Genomic_DNA"/>
</dbReference>
<keyword evidence="1" id="KW-1133">Transmembrane helix</keyword>
<dbReference type="AlphaFoldDB" id="A0ABD5PS85"/>
<proteinExistence type="predicted"/>
<dbReference type="Proteomes" id="UP001595898">
    <property type="component" value="Unassembled WGS sequence"/>
</dbReference>
<feature type="transmembrane region" description="Helical" evidence="1">
    <location>
        <begin position="36"/>
        <end position="54"/>
    </location>
</feature>
<gene>
    <name evidence="2" type="ORF">ACFO5R_15365</name>
</gene>
<evidence type="ECO:0000313" key="3">
    <source>
        <dbReference type="Proteomes" id="UP001595898"/>
    </source>
</evidence>
<evidence type="ECO:0000256" key="1">
    <source>
        <dbReference type="SAM" id="Phobius"/>
    </source>
</evidence>
<protein>
    <submittedName>
        <fullName evidence="2">Uncharacterized protein</fullName>
    </submittedName>
</protein>
<comment type="caution">
    <text evidence="2">The sequence shown here is derived from an EMBL/GenBank/DDBJ whole genome shotgun (WGS) entry which is preliminary data.</text>
</comment>
<keyword evidence="1" id="KW-0472">Membrane</keyword>
<evidence type="ECO:0000313" key="2">
    <source>
        <dbReference type="EMBL" id="MFC4543308.1"/>
    </source>
</evidence>
<name>A0ABD5PS85_9EURY</name>
<dbReference type="RefSeq" id="WP_250140016.1">
    <property type="nucleotide sequence ID" value="NZ_JALIQP010000002.1"/>
</dbReference>
<keyword evidence="1" id="KW-0812">Transmembrane</keyword>
<accession>A0ABD5PS85</accession>
<keyword evidence="3" id="KW-1185">Reference proteome</keyword>
<reference evidence="2 3" key="1">
    <citation type="journal article" date="2019" name="Int. J. Syst. Evol. Microbiol.">
        <title>The Global Catalogue of Microorganisms (GCM) 10K type strain sequencing project: providing services to taxonomists for standard genome sequencing and annotation.</title>
        <authorList>
            <consortium name="The Broad Institute Genomics Platform"/>
            <consortium name="The Broad Institute Genome Sequencing Center for Infectious Disease"/>
            <person name="Wu L."/>
            <person name="Ma J."/>
        </authorList>
    </citation>
    <scope>NUCLEOTIDE SEQUENCE [LARGE SCALE GENOMIC DNA]</scope>
    <source>
        <strain evidence="2 3">WLHS5</strain>
    </source>
</reference>
<sequence length="66" mass="6881">MTAIDTETLAEFAPLALGVALVLIATYNYLQGIYGGAIVAGVGAIVTFALTVLSSRQSRSETFKNT</sequence>
<feature type="transmembrane region" description="Helical" evidence="1">
    <location>
        <begin position="12"/>
        <end position="30"/>
    </location>
</feature>